<dbReference type="InterPro" id="IPR000182">
    <property type="entry name" value="GNAT_dom"/>
</dbReference>
<dbReference type="InParanoid" id="W2RRE2"/>
<dbReference type="Proteomes" id="UP000030752">
    <property type="component" value="Unassembled WGS sequence"/>
</dbReference>
<dbReference type="STRING" id="1220924.W2RRE2"/>
<evidence type="ECO:0000313" key="3">
    <source>
        <dbReference type="EMBL" id="ETN39027.1"/>
    </source>
</evidence>
<evidence type="ECO:0000313" key="4">
    <source>
        <dbReference type="Proteomes" id="UP000030752"/>
    </source>
</evidence>
<dbReference type="PANTHER" id="PTHR13947:SF37">
    <property type="entry name" value="LD18367P"/>
    <property type="match status" value="1"/>
</dbReference>
<organism evidence="3 4">
    <name type="scientific">Cyphellophora europaea (strain CBS 101466)</name>
    <name type="common">Phialophora europaea</name>
    <dbReference type="NCBI Taxonomy" id="1220924"/>
    <lineage>
        <taxon>Eukaryota</taxon>
        <taxon>Fungi</taxon>
        <taxon>Dikarya</taxon>
        <taxon>Ascomycota</taxon>
        <taxon>Pezizomycotina</taxon>
        <taxon>Eurotiomycetes</taxon>
        <taxon>Chaetothyriomycetidae</taxon>
        <taxon>Chaetothyriales</taxon>
        <taxon>Cyphellophoraceae</taxon>
        <taxon>Cyphellophora</taxon>
    </lineage>
</organism>
<evidence type="ECO:0000256" key="1">
    <source>
        <dbReference type="ARBA" id="ARBA00022679"/>
    </source>
</evidence>
<gene>
    <name evidence="3" type="ORF">HMPREF1541_07069</name>
</gene>
<reference evidence="3 4" key="1">
    <citation type="submission" date="2013-03" db="EMBL/GenBank/DDBJ databases">
        <title>The Genome Sequence of Phialophora europaea CBS 101466.</title>
        <authorList>
            <consortium name="The Broad Institute Genomics Platform"/>
            <person name="Cuomo C."/>
            <person name="de Hoog S."/>
            <person name="Gorbushina A."/>
            <person name="Walker B."/>
            <person name="Young S.K."/>
            <person name="Zeng Q."/>
            <person name="Gargeya S."/>
            <person name="Fitzgerald M."/>
            <person name="Haas B."/>
            <person name="Abouelleil A."/>
            <person name="Allen A.W."/>
            <person name="Alvarado L."/>
            <person name="Arachchi H.M."/>
            <person name="Berlin A.M."/>
            <person name="Chapman S.B."/>
            <person name="Gainer-Dewar J."/>
            <person name="Goldberg J."/>
            <person name="Griggs A."/>
            <person name="Gujja S."/>
            <person name="Hansen M."/>
            <person name="Howarth C."/>
            <person name="Imamovic A."/>
            <person name="Ireland A."/>
            <person name="Larimer J."/>
            <person name="McCowan C."/>
            <person name="Murphy C."/>
            <person name="Pearson M."/>
            <person name="Poon T.W."/>
            <person name="Priest M."/>
            <person name="Roberts A."/>
            <person name="Saif S."/>
            <person name="Shea T."/>
            <person name="Sisk P."/>
            <person name="Sykes S."/>
            <person name="Wortman J."/>
            <person name="Nusbaum C."/>
            <person name="Birren B."/>
        </authorList>
    </citation>
    <scope>NUCLEOTIDE SEQUENCE [LARGE SCALE GENOMIC DNA]</scope>
    <source>
        <strain evidence="3 4">CBS 101466</strain>
    </source>
</reference>
<dbReference type="AlphaFoldDB" id="W2RRE2"/>
<dbReference type="HOGENOM" id="CLU_105924_1_0_1"/>
<dbReference type="InterPro" id="IPR016181">
    <property type="entry name" value="Acyl_CoA_acyltransferase"/>
</dbReference>
<proteinExistence type="predicted"/>
<dbReference type="CDD" id="cd04301">
    <property type="entry name" value="NAT_SF"/>
    <property type="match status" value="1"/>
</dbReference>
<dbReference type="OrthoDB" id="41532at2759"/>
<dbReference type="InterPro" id="IPR050769">
    <property type="entry name" value="NAT_camello-type"/>
</dbReference>
<dbReference type="eggNOG" id="ENOG502S4C3">
    <property type="taxonomic scope" value="Eukaryota"/>
</dbReference>
<dbReference type="RefSeq" id="XP_008719616.1">
    <property type="nucleotide sequence ID" value="XM_008721394.1"/>
</dbReference>
<dbReference type="EMBL" id="KB822722">
    <property type="protein sequence ID" value="ETN39027.1"/>
    <property type="molecule type" value="Genomic_DNA"/>
</dbReference>
<dbReference type="GO" id="GO:0008080">
    <property type="term" value="F:N-acetyltransferase activity"/>
    <property type="evidence" value="ECO:0007669"/>
    <property type="project" value="InterPro"/>
</dbReference>
<name>W2RRE2_CYPE1</name>
<dbReference type="Gene3D" id="3.40.630.30">
    <property type="match status" value="1"/>
</dbReference>
<accession>W2RRE2</accession>
<feature type="domain" description="N-acetyltransferase" evidence="2">
    <location>
        <begin position="8"/>
        <end position="169"/>
    </location>
</feature>
<dbReference type="GeneID" id="19974408"/>
<protein>
    <recommendedName>
        <fullName evidence="2">N-acetyltransferase domain-containing protein</fullName>
    </recommendedName>
</protein>
<dbReference type="PANTHER" id="PTHR13947">
    <property type="entry name" value="GNAT FAMILY N-ACETYLTRANSFERASE"/>
    <property type="match status" value="1"/>
</dbReference>
<evidence type="ECO:0000259" key="2">
    <source>
        <dbReference type="PROSITE" id="PS51186"/>
    </source>
</evidence>
<keyword evidence="1" id="KW-0808">Transferase</keyword>
<dbReference type="Pfam" id="PF00583">
    <property type="entry name" value="Acetyltransf_1"/>
    <property type="match status" value="1"/>
</dbReference>
<dbReference type="PROSITE" id="PS51186">
    <property type="entry name" value="GNAT"/>
    <property type="match status" value="1"/>
</dbReference>
<keyword evidence="4" id="KW-1185">Reference proteome</keyword>
<dbReference type="VEuPathDB" id="FungiDB:HMPREF1541_07069"/>
<dbReference type="SUPFAM" id="SSF55729">
    <property type="entry name" value="Acyl-CoA N-acyltransferases (Nat)"/>
    <property type="match status" value="1"/>
</dbReference>
<sequence length="171" mass="19290">MSSEDSPFTIRTHRPGDLGYIVSRHAAIYSQEYGYSPHFEALVARIAADFIDSFDADRERCWIAEKDNVFLGSIMLAKDSERLDAAKLRLLLVEPAARGLGLGKTLTQACIAFARAAGYRRIVLWTQSHLLAARKLYHAEGFHQVEKQDIVHDQFKPGLRSESWELDLADV</sequence>